<protein>
    <submittedName>
        <fullName evidence="1">Uncharacterized protein</fullName>
    </submittedName>
</protein>
<dbReference type="EMBL" id="JOKJ01000019">
    <property type="protein sequence ID" value="KEQ05553.1"/>
    <property type="molecule type" value="Genomic_DNA"/>
</dbReference>
<keyword evidence="2" id="KW-1185">Reference proteome</keyword>
<evidence type="ECO:0000313" key="2">
    <source>
        <dbReference type="Proteomes" id="UP000052167"/>
    </source>
</evidence>
<name>A0A922T5C2_9HYPH</name>
<organism evidence="1 2">
    <name type="scientific">Pseudorhizobium pelagicum</name>
    <dbReference type="NCBI Taxonomy" id="1509405"/>
    <lineage>
        <taxon>Bacteria</taxon>
        <taxon>Pseudomonadati</taxon>
        <taxon>Pseudomonadota</taxon>
        <taxon>Alphaproteobacteria</taxon>
        <taxon>Hyphomicrobiales</taxon>
        <taxon>Rhizobiaceae</taxon>
        <taxon>Rhizobium/Agrobacterium group</taxon>
        <taxon>Pseudorhizobium</taxon>
    </lineage>
</organism>
<dbReference type="Proteomes" id="UP000052167">
    <property type="component" value="Unassembled WGS sequence"/>
</dbReference>
<dbReference type="RefSeq" id="WP_037189674.1">
    <property type="nucleotide sequence ID" value="NZ_JOKJ01000019.1"/>
</dbReference>
<proteinExistence type="predicted"/>
<comment type="caution">
    <text evidence="1">The sequence shown here is derived from an EMBL/GenBank/DDBJ whole genome shotgun (WGS) entry which is preliminary data.</text>
</comment>
<gene>
    <name evidence="1" type="ORF">GV68_08465</name>
</gene>
<reference evidence="1 2" key="1">
    <citation type="submission" date="2014-06" db="EMBL/GenBank/DDBJ databases">
        <title>Rhizobium pelagicum/R2-400B4.</title>
        <authorList>
            <person name="Kimes N.E."/>
            <person name="Lopez-Perez M."/>
        </authorList>
    </citation>
    <scope>NUCLEOTIDE SEQUENCE [LARGE SCALE GENOMIC DNA]</scope>
    <source>
        <strain evidence="1 2">R2-400B4</strain>
    </source>
</reference>
<sequence>MKQPMFVCIGGEIKSSDGTQRYVEPERLSALYNVKQENCVFVENEEEYQKHYAHMHLVPLRASTSNNYSTDDSFTSLVHQIDTMNTVLQETKGLLAKLG</sequence>
<accession>A0A922T5C2</accession>
<dbReference type="AlphaFoldDB" id="A0A922T5C2"/>
<evidence type="ECO:0000313" key="1">
    <source>
        <dbReference type="EMBL" id="KEQ05553.1"/>
    </source>
</evidence>